<feature type="domain" description="DUF8020" evidence="2">
    <location>
        <begin position="40"/>
        <end position="112"/>
    </location>
</feature>
<protein>
    <recommendedName>
        <fullName evidence="2">DUF8020 domain-containing protein</fullName>
    </recommendedName>
</protein>
<keyword evidence="4" id="KW-1185">Reference proteome</keyword>
<accession>A0A370I5G9</accession>
<dbReference type="InterPro" id="IPR058333">
    <property type="entry name" value="DUF8020"/>
</dbReference>
<sequence length="197" mass="20356">MRFGTFAATAFLTIAALGGSAVSVNAEPPREIAATGSDNGINYRTVLSDASRISETTVVGGHFTVADDRVVLTSDVGDRMAEIPLTYRISYAEVHVAQRISRDGRQLVLEPKVSARDIGEMESLSSMARLTDELNRNVVGLTVGGLLGGLLGTVLGMGFFSLLTGPIGLVIGAVAGGYATGGQSFLDAIGAVLQGQP</sequence>
<feature type="signal peptide" evidence="1">
    <location>
        <begin position="1"/>
        <end position="26"/>
    </location>
</feature>
<dbReference type="Pfam" id="PF26059">
    <property type="entry name" value="DUF8020"/>
    <property type="match status" value="1"/>
</dbReference>
<organism evidence="3 4">
    <name type="scientific">Nocardia pseudobrasiliensis</name>
    <dbReference type="NCBI Taxonomy" id="45979"/>
    <lineage>
        <taxon>Bacteria</taxon>
        <taxon>Bacillati</taxon>
        <taxon>Actinomycetota</taxon>
        <taxon>Actinomycetes</taxon>
        <taxon>Mycobacteriales</taxon>
        <taxon>Nocardiaceae</taxon>
        <taxon>Nocardia</taxon>
    </lineage>
</organism>
<feature type="chain" id="PRO_5016859876" description="DUF8020 domain-containing protein" evidence="1">
    <location>
        <begin position="27"/>
        <end position="197"/>
    </location>
</feature>
<dbReference type="AlphaFoldDB" id="A0A370I5G9"/>
<gene>
    <name evidence="3" type="ORF">DFR76_105178</name>
</gene>
<reference evidence="3 4" key="1">
    <citation type="submission" date="2018-07" db="EMBL/GenBank/DDBJ databases">
        <title>Genomic Encyclopedia of Type Strains, Phase IV (KMG-IV): sequencing the most valuable type-strain genomes for metagenomic binning, comparative biology and taxonomic classification.</title>
        <authorList>
            <person name="Goeker M."/>
        </authorList>
    </citation>
    <scope>NUCLEOTIDE SEQUENCE [LARGE SCALE GENOMIC DNA]</scope>
    <source>
        <strain evidence="3 4">DSM 44290</strain>
    </source>
</reference>
<dbReference type="Proteomes" id="UP000254869">
    <property type="component" value="Unassembled WGS sequence"/>
</dbReference>
<evidence type="ECO:0000313" key="3">
    <source>
        <dbReference type="EMBL" id="RDI65860.1"/>
    </source>
</evidence>
<keyword evidence="1" id="KW-0732">Signal</keyword>
<proteinExistence type="predicted"/>
<dbReference type="RefSeq" id="WP_068000169.1">
    <property type="nucleotide sequence ID" value="NZ_QQBC01000005.1"/>
</dbReference>
<evidence type="ECO:0000259" key="2">
    <source>
        <dbReference type="Pfam" id="PF26059"/>
    </source>
</evidence>
<comment type="caution">
    <text evidence="3">The sequence shown here is derived from an EMBL/GenBank/DDBJ whole genome shotgun (WGS) entry which is preliminary data.</text>
</comment>
<dbReference type="EMBL" id="QQBC01000005">
    <property type="protein sequence ID" value="RDI65860.1"/>
    <property type="molecule type" value="Genomic_DNA"/>
</dbReference>
<dbReference type="STRING" id="1210086.GCA_001613105_04226"/>
<evidence type="ECO:0000256" key="1">
    <source>
        <dbReference type="SAM" id="SignalP"/>
    </source>
</evidence>
<name>A0A370I5G9_9NOCA</name>
<evidence type="ECO:0000313" key="4">
    <source>
        <dbReference type="Proteomes" id="UP000254869"/>
    </source>
</evidence>